<dbReference type="OrthoDB" id="9135870at2"/>
<name>A0A1Z4BV87_9GAMM</name>
<proteinExistence type="predicted"/>
<organism evidence="1 2">
    <name type="scientific">Methylovulum psychrotolerans</name>
    <dbReference type="NCBI Taxonomy" id="1704499"/>
    <lineage>
        <taxon>Bacteria</taxon>
        <taxon>Pseudomonadati</taxon>
        <taxon>Pseudomonadota</taxon>
        <taxon>Gammaproteobacteria</taxon>
        <taxon>Methylococcales</taxon>
        <taxon>Methylococcaceae</taxon>
        <taxon>Methylovulum</taxon>
    </lineage>
</organism>
<keyword evidence="2" id="KW-1185">Reference proteome</keyword>
<dbReference type="KEGG" id="mpsy:CEK71_03565"/>
<sequence length="124" mass="13667">MLLGEWVNTFYTVERPDVQMLELPTVLAQAVRAVGFYAGYAAIASAPDNNQAIDADTDVSLSVWAVIRPLFLLYVERETALQLEASRMQGIDVFGRSVSEITAEIASIEDGLPYKAFSRPIINL</sequence>
<dbReference type="Proteomes" id="UP000197019">
    <property type="component" value="Chromosome"/>
</dbReference>
<reference evidence="1 2" key="1">
    <citation type="submission" date="2017-06" db="EMBL/GenBank/DDBJ databases">
        <title>Genome Sequencing of the methanotroph Methylovulum psychrotolerants str. HV10-M2 isolated from a high-altitude environment.</title>
        <authorList>
            <person name="Mateos-Rivera A."/>
        </authorList>
    </citation>
    <scope>NUCLEOTIDE SEQUENCE [LARGE SCALE GENOMIC DNA]</scope>
    <source>
        <strain evidence="1 2">HV10_M2</strain>
    </source>
</reference>
<protein>
    <submittedName>
        <fullName evidence="1">Uncharacterized protein</fullName>
    </submittedName>
</protein>
<evidence type="ECO:0000313" key="2">
    <source>
        <dbReference type="Proteomes" id="UP000197019"/>
    </source>
</evidence>
<dbReference type="EMBL" id="CP022129">
    <property type="protein sequence ID" value="ASF45211.1"/>
    <property type="molecule type" value="Genomic_DNA"/>
</dbReference>
<dbReference type="RefSeq" id="WP_088618094.1">
    <property type="nucleotide sequence ID" value="NZ_CP022129.1"/>
</dbReference>
<accession>A0A1Z4BV87</accession>
<dbReference type="AlphaFoldDB" id="A0A1Z4BV87"/>
<gene>
    <name evidence="1" type="ORF">CEK71_03565</name>
</gene>
<evidence type="ECO:0000313" key="1">
    <source>
        <dbReference type="EMBL" id="ASF45211.1"/>
    </source>
</evidence>